<feature type="transmembrane region" description="Helical" evidence="7">
    <location>
        <begin position="99"/>
        <end position="117"/>
    </location>
</feature>
<keyword evidence="4 7" id="KW-0812">Transmembrane</keyword>
<dbReference type="Pfam" id="PF07690">
    <property type="entry name" value="MFS_1"/>
    <property type="match status" value="1"/>
</dbReference>
<dbReference type="GO" id="GO:0022857">
    <property type="term" value="F:transmembrane transporter activity"/>
    <property type="evidence" value="ECO:0007669"/>
    <property type="project" value="InterPro"/>
</dbReference>
<evidence type="ECO:0000256" key="5">
    <source>
        <dbReference type="ARBA" id="ARBA00022989"/>
    </source>
</evidence>
<dbReference type="PANTHER" id="PTHR43045:SF2">
    <property type="entry name" value="INNER MEMBRANE METABOLITE TRANSPORT PROTEIN YHJE"/>
    <property type="match status" value="1"/>
</dbReference>
<feature type="transmembrane region" description="Helical" evidence="7">
    <location>
        <begin position="319"/>
        <end position="340"/>
    </location>
</feature>
<feature type="transmembrane region" description="Helical" evidence="7">
    <location>
        <begin position="63"/>
        <end position="87"/>
    </location>
</feature>
<evidence type="ECO:0000259" key="8">
    <source>
        <dbReference type="PROSITE" id="PS50850"/>
    </source>
</evidence>
<proteinExistence type="predicted"/>
<feature type="transmembrane region" description="Helical" evidence="7">
    <location>
        <begin position="410"/>
        <end position="430"/>
    </location>
</feature>
<reference evidence="9" key="1">
    <citation type="submission" date="2021-02" db="EMBL/GenBank/DDBJ databases">
        <authorList>
            <person name="Vanwijnsberghe S."/>
        </authorList>
    </citation>
    <scope>NUCLEOTIDE SEQUENCE</scope>
    <source>
        <strain evidence="9">R-70211</strain>
    </source>
</reference>
<keyword evidence="3" id="KW-1003">Cell membrane</keyword>
<feature type="transmembrane region" description="Helical" evidence="7">
    <location>
        <begin position="289"/>
        <end position="307"/>
    </location>
</feature>
<protein>
    <submittedName>
        <fullName evidence="9">Fosfomycin resistance protein AbaF</fullName>
    </submittedName>
</protein>
<dbReference type="RefSeq" id="WP_201082997.1">
    <property type="nucleotide sequence ID" value="NZ_CAJNAS010000037.1"/>
</dbReference>
<name>A0A9N8R610_9BURK</name>
<evidence type="ECO:0000256" key="7">
    <source>
        <dbReference type="SAM" id="Phobius"/>
    </source>
</evidence>
<feature type="transmembrane region" description="Helical" evidence="7">
    <location>
        <begin position="164"/>
        <end position="187"/>
    </location>
</feature>
<comment type="caution">
    <text evidence="9">The sequence shown here is derived from an EMBL/GenBank/DDBJ whole genome shotgun (WGS) entry which is preliminary data.</text>
</comment>
<gene>
    <name evidence="9" type="primary">abaF_12</name>
    <name evidence="9" type="ORF">R70211_07272</name>
</gene>
<dbReference type="Proteomes" id="UP000675121">
    <property type="component" value="Unassembled WGS sequence"/>
</dbReference>
<dbReference type="InterPro" id="IPR036259">
    <property type="entry name" value="MFS_trans_sf"/>
</dbReference>
<feature type="transmembrane region" description="Helical" evidence="7">
    <location>
        <begin position="41"/>
        <end position="57"/>
    </location>
</feature>
<sequence length="446" mass="47265">MQAQQSDTLSGAMDETVSPDKEMKRIGAAGFTGTFIEFYDLQIYTTAAALVFAHVFFPQLGKVAGTIAAFGTIGVVFVARPLGSVLFGHLGDRLGRKRVLVITLLMMGISTILTGLLPTSEEIGVLAPTLLIVLRIIQGLAAGGEYGGAALLIAESAPIEKRGAWSALPQLGGAASTSFAALTFLITSLTMSDHAFRSWGWRLPFLFSGALLVVGLYIRFKIRETTVFTKEIHRRGASKAPIVDAFNAQPRDLLLACMVAVPSFAMLYLVLTYVVSYGVNQLNLGYTEVLLLSAGNGVVLAVGQVISSRLSDRIGRRPVLIFANGLATVWALALFPVLHIGTVATYAIATIVSLLIGGFISGPLAAFMCELFQTRYRYTAVGLCYSAAGILGGGLPPLIAGSIISAYGTFAVGRVLGAICFVSFCCCIALRETRGRALDADFAEQI</sequence>
<dbReference type="InterPro" id="IPR011701">
    <property type="entry name" value="MFS"/>
</dbReference>
<dbReference type="GO" id="GO:0005886">
    <property type="term" value="C:plasma membrane"/>
    <property type="evidence" value="ECO:0007669"/>
    <property type="project" value="UniProtKB-SubCell"/>
</dbReference>
<evidence type="ECO:0000256" key="1">
    <source>
        <dbReference type="ARBA" id="ARBA00004651"/>
    </source>
</evidence>
<accession>A0A9N8R610</accession>
<dbReference type="InterPro" id="IPR020846">
    <property type="entry name" value="MFS_dom"/>
</dbReference>
<feature type="transmembrane region" description="Helical" evidence="7">
    <location>
        <begin position="123"/>
        <end position="143"/>
    </location>
</feature>
<dbReference type="AlphaFoldDB" id="A0A9N8R610"/>
<dbReference type="SUPFAM" id="SSF103473">
    <property type="entry name" value="MFS general substrate transporter"/>
    <property type="match status" value="1"/>
</dbReference>
<feature type="transmembrane region" description="Helical" evidence="7">
    <location>
        <begin position="380"/>
        <end position="404"/>
    </location>
</feature>
<keyword evidence="5 7" id="KW-1133">Transmembrane helix</keyword>
<evidence type="ECO:0000313" key="10">
    <source>
        <dbReference type="Proteomes" id="UP000675121"/>
    </source>
</evidence>
<dbReference type="InterPro" id="IPR005829">
    <property type="entry name" value="Sugar_transporter_CS"/>
</dbReference>
<dbReference type="PROSITE" id="PS50850">
    <property type="entry name" value="MFS"/>
    <property type="match status" value="1"/>
</dbReference>
<feature type="transmembrane region" description="Helical" evidence="7">
    <location>
        <begin position="253"/>
        <end position="277"/>
    </location>
</feature>
<evidence type="ECO:0000256" key="2">
    <source>
        <dbReference type="ARBA" id="ARBA00022448"/>
    </source>
</evidence>
<evidence type="ECO:0000313" key="9">
    <source>
        <dbReference type="EMBL" id="CAE6965038.1"/>
    </source>
</evidence>
<dbReference type="PANTHER" id="PTHR43045">
    <property type="entry name" value="SHIKIMATE TRANSPORTER"/>
    <property type="match status" value="1"/>
</dbReference>
<keyword evidence="2" id="KW-0813">Transport</keyword>
<comment type="subcellular location">
    <subcellularLocation>
        <location evidence="1">Cell membrane</location>
        <topology evidence="1">Multi-pass membrane protein</topology>
    </subcellularLocation>
</comment>
<feature type="transmembrane region" description="Helical" evidence="7">
    <location>
        <begin position="346"/>
        <end position="368"/>
    </location>
</feature>
<keyword evidence="6 7" id="KW-0472">Membrane</keyword>
<dbReference type="PROSITE" id="PS00217">
    <property type="entry name" value="SUGAR_TRANSPORT_2"/>
    <property type="match status" value="1"/>
</dbReference>
<dbReference type="Gene3D" id="1.20.1250.20">
    <property type="entry name" value="MFS general substrate transporter like domains"/>
    <property type="match status" value="2"/>
</dbReference>
<keyword evidence="10" id="KW-1185">Reference proteome</keyword>
<feature type="domain" description="Major facilitator superfamily (MFS) profile" evidence="8">
    <location>
        <begin position="26"/>
        <end position="435"/>
    </location>
</feature>
<dbReference type="PROSITE" id="PS00216">
    <property type="entry name" value="SUGAR_TRANSPORT_1"/>
    <property type="match status" value="1"/>
</dbReference>
<evidence type="ECO:0000256" key="4">
    <source>
        <dbReference type="ARBA" id="ARBA00022692"/>
    </source>
</evidence>
<organism evidence="9 10">
    <name type="scientific">Paraburkholderia domus</name>
    <dbReference type="NCBI Taxonomy" id="2793075"/>
    <lineage>
        <taxon>Bacteria</taxon>
        <taxon>Pseudomonadati</taxon>
        <taxon>Pseudomonadota</taxon>
        <taxon>Betaproteobacteria</taxon>
        <taxon>Burkholderiales</taxon>
        <taxon>Burkholderiaceae</taxon>
        <taxon>Paraburkholderia</taxon>
    </lineage>
</organism>
<feature type="transmembrane region" description="Helical" evidence="7">
    <location>
        <begin position="199"/>
        <end position="220"/>
    </location>
</feature>
<dbReference type="EMBL" id="CAJNAS010000037">
    <property type="protein sequence ID" value="CAE6965038.1"/>
    <property type="molecule type" value="Genomic_DNA"/>
</dbReference>
<evidence type="ECO:0000256" key="6">
    <source>
        <dbReference type="ARBA" id="ARBA00023136"/>
    </source>
</evidence>
<evidence type="ECO:0000256" key="3">
    <source>
        <dbReference type="ARBA" id="ARBA00022475"/>
    </source>
</evidence>